<keyword evidence="4 6" id="KW-0732">Signal</keyword>
<evidence type="ECO:0000256" key="3">
    <source>
        <dbReference type="ARBA" id="ARBA00022525"/>
    </source>
</evidence>
<evidence type="ECO:0000256" key="5">
    <source>
        <dbReference type="ARBA" id="ARBA00023180"/>
    </source>
</evidence>
<evidence type="ECO:0000313" key="9">
    <source>
        <dbReference type="RefSeq" id="XP_017771427.1"/>
    </source>
</evidence>
<protein>
    <submittedName>
        <fullName evidence="8 9">Gamma-interferon-inducible lysosomal thiol reductase-like</fullName>
    </submittedName>
</protein>
<dbReference type="RefSeq" id="XP_017771428.1">
    <property type="nucleotide sequence ID" value="XM_017915939.1"/>
</dbReference>
<evidence type="ECO:0000313" key="10">
    <source>
        <dbReference type="RefSeq" id="XP_017771428.1"/>
    </source>
</evidence>
<dbReference type="PANTHER" id="PTHR13234">
    <property type="entry name" value="GAMMA-INTERFERON INDUCIBLE LYSOSOMAL THIOL REDUCTASE GILT"/>
    <property type="match status" value="1"/>
</dbReference>
<reference evidence="8 9" key="1">
    <citation type="submission" date="2025-05" db="UniProtKB">
        <authorList>
            <consortium name="RefSeq"/>
        </authorList>
    </citation>
    <scope>IDENTIFICATION</scope>
    <source>
        <tissue evidence="8 9">Whole Larva</tissue>
    </source>
</reference>
<evidence type="ECO:0000313" key="8">
    <source>
        <dbReference type="RefSeq" id="XP_017771426.1"/>
    </source>
</evidence>
<accession>A0ABM1MA30</accession>
<evidence type="ECO:0000256" key="4">
    <source>
        <dbReference type="ARBA" id="ARBA00022729"/>
    </source>
</evidence>
<sequence length="211" mass="24665">MLLRVVLLLLFSVEVIRCDDVQQVKISLFYETYCPYSIKFLSEQLYPTTKKLSKYIDLDLVPYGKATREMKDGHWIFNCQHGDKECYGNKIHACALEQSKFKDNVDIVELLDCFVQTKYEDEKIKSCCKAVNYNYDRLKRCMIAKSEELLAAYGDRTDGNDPKVTFVPLVMFDDYYNRTLDDEGTENLLETVCKVLRPPLPKHCLNFYKIV</sequence>
<keyword evidence="7" id="KW-1185">Reference proteome</keyword>
<evidence type="ECO:0000313" key="12">
    <source>
        <dbReference type="RefSeq" id="XP_017771430.1"/>
    </source>
</evidence>
<name>A0ABM1MA30_NICVS</name>
<evidence type="ECO:0000256" key="1">
    <source>
        <dbReference type="ARBA" id="ARBA00004613"/>
    </source>
</evidence>
<feature type="chain" id="PRO_5045022682" evidence="6">
    <location>
        <begin position="19"/>
        <end position="211"/>
    </location>
</feature>
<dbReference type="Pfam" id="PF03227">
    <property type="entry name" value="GILT"/>
    <property type="match status" value="1"/>
</dbReference>
<dbReference type="Gene3D" id="3.40.30.10">
    <property type="entry name" value="Glutaredoxin"/>
    <property type="match status" value="1"/>
</dbReference>
<evidence type="ECO:0000256" key="2">
    <source>
        <dbReference type="ARBA" id="ARBA00005679"/>
    </source>
</evidence>
<dbReference type="RefSeq" id="XP_017771430.1">
    <property type="nucleotide sequence ID" value="XM_017915941.1"/>
</dbReference>
<evidence type="ECO:0000313" key="11">
    <source>
        <dbReference type="RefSeq" id="XP_017771429.1"/>
    </source>
</evidence>
<dbReference type="RefSeq" id="XP_017771426.1">
    <property type="nucleotide sequence ID" value="XM_017915937.1"/>
</dbReference>
<comment type="similarity">
    <text evidence="2">Belongs to the GILT family.</text>
</comment>
<dbReference type="GeneID" id="108558884"/>
<dbReference type="PANTHER" id="PTHR13234:SF8">
    <property type="entry name" value="GAMMA-INTERFERON-INDUCIBLE LYSOSOMAL THIOL REDUCTASE"/>
    <property type="match status" value="1"/>
</dbReference>
<organism evidence="7 12">
    <name type="scientific">Nicrophorus vespilloides</name>
    <name type="common">Boreal carrion beetle</name>
    <dbReference type="NCBI Taxonomy" id="110193"/>
    <lineage>
        <taxon>Eukaryota</taxon>
        <taxon>Metazoa</taxon>
        <taxon>Ecdysozoa</taxon>
        <taxon>Arthropoda</taxon>
        <taxon>Hexapoda</taxon>
        <taxon>Insecta</taxon>
        <taxon>Pterygota</taxon>
        <taxon>Neoptera</taxon>
        <taxon>Endopterygota</taxon>
        <taxon>Coleoptera</taxon>
        <taxon>Polyphaga</taxon>
        <taxon>Staphyliniformia</taxon>
        <taxon>Silphidae</taxon>
        <taxon>Nicrophorinae</taxon>
        <taxon>Nicrophorus</taxon>
    </lineage>
</organism>
<evidence type="ECO:0000256" key="6">
    <source>
        <dbReference type="SAM" id="SignalP"/>
    </source>
</evidence>
<keyword evidence="3" id="KW-0964">Secreted</keyword>
<dbReference type="Proteomes" id="UP000695000">
    <property type="component" value="Unplaced"/>
</dbReference>
<dbReference type="RefSeq" id="XP_017771429.1">
    <property type="nucleotide sequence ID" value="XM_017915940.1"/>
</dbReference>
<evidence type="ECO:0000313" key="7">
    <source>
        <dbReference type="Proteomes" id="UP000695000"/>
    </source>
</evidence>
<feature type="signal peptide" evidence="6">
    <location>
        <begin position="1"/>
        <end position="18"/>
    </location>
</feature>
<dbReference type="RefSeq" id="XP_017771427.1">
    <property type="nucleotide sequence ID" value="XM_017915938.1"/>
</dbReference>
<gene>
    <name evidence="8 9 10 11 12" type="primary">LOC108558884</name>
</gene>
<keyword evidence="5" id="KW-0325">Glycoprotein</keyword>
<comment type="subcellular location">
    <subcellularLocation>
        <location evidence="1">Secreted</location>
    </subcellularLocation>
</comment>
<dbReference type="InterPro" id="IPR004911">
    <property type="entry name" value="Interferon-induced_GILT"/>
</dbReference>
<proteinExistence type="inferred from homology"/>